<comment type="similarity">
    <text evidence="1 7">Belongs to the class-II pyridine nucleotide-disulfide oxidoreductase family.</text>
</comment>
<feature type="region of interest" description="Disordered" evidence="9">
    <location>
        <begin position="360"/>
        <end position="379"/>
    </location>
</feature>
<protein>
    <recommendedName>
        <fullName evidence="7">Thioredoxin reductase</fullName>
        <ecNumber evidence="7">1.8.1.9</ecNumber>
    </recommendedName>
</protein>
<keyword evidence="2 7" id="KW-0285">Flavoprotein</keyword>
<dbReference type="InterPro" id="IPR050097">
    <property type="entry name" value="Ferredoxin-NADP_redctase_2"/>
</dbReference>
<dbReference type="Pfam" id="PF00085">
    <property type="entry name" value="Thioredoxin"/>
    <property type="match status" value="1"/>
</dbReference>
<evidence type="ECO:0000256" key="3">
    <source>
        <dbReference type="ARBA" id="ARBA00022827"/>
    </source>
</evidence>
<dbReference type="PANTHER" id="PTHR48105">
    <property type="entry name" value="THIOREDOXIN REDUCTASE 1-RELATED-RELATED"/>
    <property type="match status" value="1"/>
</dbReference>
<comment type="cofactor">
    <cofactor evidence="8">
        <name>FAD</name>
        <dbReference type="ChEBI" id="CHEBI:57692"/>
    </cofactor>
    <text evidence="8">Binds 1 FAD per subunit.</text>
</comment>
<dbReference type="NCBIfam" id="TIGR01292">
    <property type="entry name" value="TRX_reduct"/>
    <property type="match status" value="1"/>
</dbReference>
<comment type="subunit">
    <text evidence="7">Homodimer.</text>
</comment>
<keyword evidence="5" id="KW-1015">Disulfide bond</keyword>
<dbReference type="PRINTS" id="PR00469">
    <property type="entry name" value="PNDRDTASEII"/>
</dbReference>
<evidence type="ECO:0000256" key="5">
    <source>
        <dbReference type="ARBA" id="ARBA00023157"/>
    </source>
</evidence>
<evidence type="ECO:0000256" key="7">
    <source>
        <dbReference type="RuleBase" id="RU003880"/>
    </source>
</evidence>
<evidence type="ECO:0000256" key="9">
    <source>
        <dbReference type="SAM" id="MobiDB-lite"/>
    </source>
</evidence>
<dbReference type="Proteomes" id="UP001491310">
    <property type="component" value="Unassembled WGS sequence"/>
</dbReference>
<keyword evidence="3 7" id="KW-0274">FAD</keyword>
<dbReference type="Gene3D" id="3.50.50.60">
    <property type="entry name" value="FAD/NAD(P)-binding domain"/>
    <property type="match status" value="2"/>
</dbReference>
<evidence type="ECO:0000256" key="6">
    <source>
        <dbReference type="ARBA" id="ARBA00023284"/>
    </source>
</evidence>
<comment type="catalytic activity">
    <reaction evidence="7">
        <text>[thioredoxin]-dithiol + NADP(+) = [thioredoxin]-disulfide + NADPH + H(+)</text>
        <dbReference type="Rhea" id="RHEA:20345"/>
        <dbReference type="Rhea" id="RHEA-COMP:10698"/>
        <dbReference type="Rhea" id="RHEA-COMP:10700"/>
        <dbReference type="ChEBI" id="CHEBI:15378"/>
        <dbReference type="ChEBI" id="CHEBI:29950"/>
        <dbReference type="ChEBI" id="CHEBI:50058"/>
        <dbReference type="ChEBI" id="CHEBI:57783"/>
        <dbReference type="ChEBI" id="CHEBI:58349"/>
        <dbReference type="EC" id="1.8.1.9"/>
    </reaction>
</comment>
<evidence type="ECO:0000256" key="1">
    <source>
        <dbReference type="ARBA" id="ARBA00009333"/>
    </source>
</evidence>
<keyword evidence="6 7" id="KW-0676">Redox-active center</keyword>
<keyword evidence="12" id="KW-1185">Reference proteome</keyword>
<dbReference type="InterPro" id="IPR036249">
    <property type="entry name" value="Thioredoxin-like_sf"/>
</dbReference>
<dbReference type="PRINTS" id="PR00368">
    <property type="entry name" value="FADPNR"/>
</dbReference>
<evidence type="ECO:0000256" key="2">
    <source>
        <dbReference type="ARBA" id="ARBA00022630"/>
    </source>
</evidence>
<dbReference type="Gene3D" id="3.40.30.10">
    <property type="entry name" value="Glutaredoxin"/>
    <property type="match status" value="1"/>
</dbReference>
<evidence type="ECO:0000256" key="8">
    <source>
        <dbReference type="RuleBase" id="RU003881"/>
    </source>
</evidence>
<dbReference type="PROSITE" id="PS00573">
    <property type="entry name" value="PYRIDINE_REDOX_2"/>
    <property type="match status" value="1"/>
</dbReference>
<dbReference type="PROSITE" id="PS51352">
    <property type="entry name" value="THIOREDOXIN_2"/>
    <property type="match status" value="1"/>
</dbReference>
<name>A0ABR2YQ88_9CHLO</name>
<proteinExistence type="inferred from homology"/>
<feature type="domain" description="Thioredoxin" evidence="10">
    <location>
        <begin position="368"/>
        <end position="485"/>
    </location>
</feature>
<sequence>MSMKRCGGELRSRQARKVVCKSTDNGPGALEVREEIQNLVIIGSGPAGYTAAIYAARANMRPLVLEGYQAGGVRGGQLMTTTEVENFPGFPEGITGPDLMDKMRQQAERWGAELITEDVEFVDLESRPFLIRSTDTEVRAHSIIIATGATAKRLGIPSEEEFWNNGISACAVCDGASSNYRQQELAVVGGGDTAAEEALYLTKYGKKVHLLVRGEKMRASAAMQDRVLGHEKVQVHFNTGVSDAYGDKKGLAGLLLRDTKTGEERKLDVRGLFYGIGHQPNSHIIEGQVELDDKGYVKVRHGVSTNVEGVFAAGDIHDVEWRQAITAAGSGCMAALSAERYLAASGLLIEYHQQEKQQVANEQEHKNGKTVGLPPGFDPTADRHKGEQALRKLYHESDRLLVVLYTSSSCGPCRTLKPIFSKVADEFTGKLHFVEIDVEEDAQIAQAGGITGTPTVQLFKNKERLHHLPGVKMKREYRQLIEAAL</sequence>
<keyword evidence="4 7" id="KW-0560">Oxidoreductase</keyword>
<dbReference type="Pfam" id="PF07992">
    <property type="entry name" value="Pyr_redox_2"/>
    <property type="match status" value="1"/>
</dbReference>
<accession>A0ABR2YQ88</accession>
<dbReference type="InterPro" id="IPR005982">
    <property type="entry name" value="Thioredox_Rdtase"/>
</dbReference>
<evidence type="ECO:0000259" key="10">
    <source>
        <dbReference type="PROSITE" id="PS51352"/>
    </source>
</evidence>
<gene>
    <name evidence="11" type="ORF">WJX75_007406</name>
</gene>
<evidence type="ECO:0000313" key="11">
    <source>
        <dbReference type="EMBL" id="KAK9909117.1"/>
    </source>
</evidence>
<dbReference type="InterPro" id="IPR008255">
    <property type="entry name" value="Pyr_nucl-diS_OxRdtase_2_AS"/>
</dbReference>
<dbReference type="EC" id="1.8.1.9" evidence="7"/>
<organism evidence="11 12">
    <name type="scientific">Coccomyxa subellipsoidea</name>
    <dbReference type="NCBI Taxonomy" id="248742"/>
    <lineage>
        <taxon>Eukaryota</taxon>
        <taxon>Viridiplantae</taxon>
        <taxon>Chlorophyta</taxon>
        <taxon>core chlorophytes</taxon>
        <taxon>Trebouxiophyceae</taxon>
        <taxon>Trebouxiophyceae incertae sedis</taxon>
        <taxon>Coccomyxaceae</taxon>
        <taxon>Coccomyxa</taxon>
    </lineage>
</organism>
<dbReference type="EMBL" id="JALJOT010000007">
    <property type="protein sequence ID" value="KAK9909117.1"/>
    <property type="molecule type" value="Genomic_DNA"/>
</dbReference>
<evidence type="ECO:0000313" key="12">
    <source>
        <dbReference type="Proteomes" id="UP001491310"/>
    </source>
</evidence>
<dbReference type="InterPro" id="IPR013766">
    <property type="entry name" value="Thioredoxin_domain"/>
</dbReference>
<comment type="caution">
    <text evidence="11">The sequence shown here is derived from an EMBL/GenBank/DDBJ whole genome shotgun (WGS) entry which is preliminary data.</text>
</comment>
<dbReference type="InterPro" id="IPR036188">
    <property type="entry name" value="FAD/NAD-bd_sf"/>
</dbReference>
<dbReference type="SUPFAM" id="SSF51905">
    <property type="entry name" value="FAD/NAD(P)-binding domain"/>
    <property type="match status" value="1"/>
</dbReference>
<keyword evidence="8" id="KW-0521">NADP</keyword>
<evidence type="ECO:0000256" key="4">
    <source>
        <dbReference type="ARBA" id="ARBA00023002"/>
    </source>
</evidence>
<dbReference type="InterPro" id="IPR023753">
    <property type="entry name" value="FAD/NAD-binding_dom"/>
</dbReference>
<reference evidence="11 12" key="1">
    <citation type="journal article" date="2024" name="Nat. Commun.">
        <title>Phylogenomics reveals the evolutionary origins of lichenization in chlorophyte algae.</title>
        <authorList>
            <person name="Puginier C."/>
            <person name="Libourel C."/>
            <person name="Otte J."/>
            <person name="Skaloud P."/>
            <person name="Haon M."/>
            <person name="Grisel S."/>
            <person name="Petersen M."/>
            <person name="Berrin J.G."/>
            <person name="Delaux P.M."/>
            <person name="Dal Grande F."/>
            <person name="Keller J."/>
        </authorList>
    </citation>
    <scope>NUCLEOTIDE SEQUENCE [LARGE SCALE GENOMIC DNA]</scope>
    <source>
        <strain evidence="11 12">SAG 216-7</strain>
    </source>
</reference>
<dbReference type="SUPFAM" id="SSF52833">
    <property type="entry name" value="Thioredoxin-like"/>
    <property type="match status" value="1"/>
</dbReference>